<keyword evidence="2" id="KW-1185">Reference proteome</keyword>
<evidence type="ECO:0000313" key="2">
    <source>
        <dbReference type="Proteomes" id="UP000826195"/>
    </source>
</evidence>
<accession>A0AAV7IRX4</accession>
<dbReference type="GO" id="GO:0055037">
    <property type="term" value="C:recycling endosome"/>
    <property type="evidence" value="ECO:0007669"/>
    <property type="project" value="TreeGrafter"/>
</dbReference>
<gene>
    <name evidence="1" type="ORF">KQX54_000663</name>
</gene>
<name>A0AAV7IRX4_COTGL</name>
<dbReference type="PANTHER" id="PTHR13677">
    <property type="entry name" value="LD41638P"/>
    <property type="match status" value="1"/>
</dbReference>
<proteinExistence type="predicted"/>
<dbReference type="InterPro" id="IPR024224">
    <property type="entry name" value="DENND6"/>
</dbReference>
<organism evidence="1 2">
    <name type="scientific">Cotesia glomerata</name>
    <name type="common">Lepidopteran parasitic wasp</name>
    <name type="synonym">Apanteles glomeratus</name>
    <dbReference type="NCBI Taxonomy" id="32391"/>
    <lineage>
        <taxon>Eukaryota</taxon>
        <taxon>Metazoa</taxon>
        <taxon>Ecdysozoa</taxon>
        <taxon>Arthropoda</taxon>
        <taxon>Hexapoda</taxon>
        <taxon>Insecta</taxon>
        <taxon>Pterygota</taxon>
        <taxon>Neoptera</taxon>
        <taxon>Endopterygota</taxon>
        <taxon>Hymenoptera</taxon>
        <taxon>Apocrita</taxon>
        <taxon>Ichneumonoidea</taxon>
        <taxon>Braconidae</taxon>
        <taxon>Microgastrinae</taxon>
        <taxon>Cotesia</taxon>
    </lineage>
</organism>
<dbReference type="Proteomes" id="UP000826195">
    <property type="component" value="Unassembled WGS sequence"/>
</dbReference>
<evidence type="ECO:0000313" key="1">
    <source>
        <dbReference type="EMBL" id="KAH0556460.1"/>
    </source>
</evidence>
<sequence>MFSSCKSTRLDKLSFINKPNLTENVHATPIPQLFNPEDFLATVSTAGPQLTIGIKGDWAGLYKRFFRTPNFSGWFNLRYSELTHKLQALQLEALSHADLKTWVQDKQEVEIIDMILKIRQKLEISHSEDIPTTQAVRVRLSERLNDITRTLPDDLKVILKHES</sequence>
<dbReference type="EMBL" id="JAHXZJ010000777">
    <property type="protein sequence ID" value="KAH0556460.1"/>
    <property type="molecule type" value="Genomic_DNA"/>
</dbReference>
<dbReference type="AlphaFoldDB" id="A0AAV7IRX4"/>
<protein>
    <submittedName>
        <fullName evidence="1">Uncharacterized protein</fullName>
    </submittedName>
</protein>
<reference evidence="1 2" key="1">
    <citation type="journal article" date="2021" name="J. Hered.">
        <title>A chromosome-level genome assembly of the parasitoid wasp, Cotesia glomerata (Hymenoptera: Braconidae).</title>
        <authorList>
            <person name="Pinto B.J."/>
            <person name="Weis J.J."/>
            <person name="Gamble T."/>
            <person name="Ode P.J."/>
            <person name="Paul R."/>
            <person name="Zaspel J.M."/>
        </authorList>
    </citation>
    <scope>NUCLEOTIDE SEQUENCE [LARGE SCALE GENOMIC DNA]</scope>
    <source>
        <strain evidence="1">CgM1</strain>
    </source>
</reference>
<dbReference type="PANTHER" id="PTHR13677:SF0">
    <property type="entry name" value="LD41638P"/>
    <property type="match status" value="1"/>
</dbReference>
<comment type="caution">
    <text evidence="1">The sequence shown here is derived from an EMBL/GenBank/DDBJ whole genome shotgun (WGS) entry which is preliminary data.</text>
</comment>
<dbReference type="GO" id="GO:0005085">
    <property type="term" value="F:guanyl-nucleotide exchange factor activity"/>
    <property type="evidence" value="ECO:0007669"/>
    <property type="project" value="InterPro"/>
</dbReference>